<organism evidence="5 6">
    <name type="scientific">Paeniglutamicibacter sulfureus</name>
    <dbReference type="NCBI Taxonomy" id="43666"/>
    <lineage>
        <taxon>Bacteria</taxon>
        <taxon>Bacillati</taxon>
        <taxon>Actinomycetota</taxon>
        <taxon>Actinomycetes</taxon>
        <taxon>Micrococcales</taxon>
        <taxon>Micrococcaceae</taxon>
        <taxon>Paeniglutamicibacter</taxon>
    </lineage>
</organism>
<keyword evidence="2 5" id="KW-0238">DNA-binding</keyword>
<dbReference type="Proteomes" id="UP001183817">
    <property type="component" value="Unassembled WGS sequence"/>
</dbReference>
<evidence type="ECO:0000259" key="4">
    <source>
        <dbReference type="PROSITE" id="PS50949"/>
    </source>
</evidence>
<accession>A0ABU2BIV9</accession>
<evidence type="ECO:0000256" key="3">
    <source>
        <dbReference type="ARBA" id="ARBA00023163"/>
    </source>
</evidence>
<evidence type="ECO:0000256" key="1">
    <source>
        <dbReference type="ARBA" id="ARBA00023015"/>
    </source>
</evidence>
<reference evidence="5 6" key="1">
    <citation type="submission" date="2023-07" db="EMBL/GenBank/DDBJ databases">
        <title>Sequencing the genomes of 1000 actinobacteria strains.</title>
        <authorList>
            <person name="Klenk H.-P."/>
        </authorList>
    </citation>
    <scope>NUCLEOTIDE SEQUENCE [LARGE SCALE GENOMIC DNA]</scope>
    <source>
        <strain evidence="5 6">DSM 20167</strain>
    </source>
</reference>
<evidence type="ECO:0000313" key="5">
    <source>
        <dbReference type="EMBL" id="MDR7357899.1"/>
    </source>
</evidence>
<dbReference type="PANTHER" id="PTHR43537:SF5">
    <property type="entry name" value="UXU OPERON TRANSCRIPTIONAL REGULATOR"/>
    <property type="match status" value="1"/>
</dbReference>
<dbReference type="InterPro" id="IPR011711">
    <property type="entry name" value="GntR_C"/>
</dbReference>
<sequence>MSGTPLSPPPTQLFSQVNVDRAYHVIVEQIKQLIRDGNLKPGDRLPNEREFCQQLGVSRVTVREALRVLEATGLIQVNLGARGGSFLTSPSPELVGENLAHLLTLSPITASATTEARQIFELGILPLVLERATAEDIAALHDLVAEAKADGASSTDMSAAFHVRLAACTHNPAIEALMHSFHGPLISSLRVAKTIAPHMGLKGVEEHGHLVEAIEDGDLDRARAILAQHLERTARRLAEK</sequence>
<dbReference type="InterPro" id="IPR008920">
    <property type="entry name" value="TF_FadR/GntR_C"/>
</dbReference>
<dbReference type="Gene3D" id="1.20.120.530">
    <property type="entry name" value="GntR ligand-binding domain-like"/>
    <property type="match status" value="1"/>
</dbReference>
<evidence type="ECO:0000313" key="6">
    <source>
        <dbReference type="Proteomes" id="UP001183817"/>
    </source>
</evidence>
<dbReference type="Gene3D" id="1.10.10.10">
    <property type="entry name" value="Winged helix-like DNA-binding domain superfamily/Winged helix DNA-binding domain"/>
    <property type="match status" value="1"/>
</dbReference>
<proteinExistence type="predicted"/>
<dbReference type="SUPFAM" id="SSF48008">
    <property type="entry name" value="GntR ligand-binding domain-like"/>
    <property type="match status" value="1"/>
</dbReference>
<dbReference type="EMBL" id="JAVDYI010000001">
    <property type="protein sequence ID" value="MDR7357899.1"/>
    <property type="molecule type" value="Genomic_DNA"/>
</dbReference>
<dbReference type="PRINTS" id="PR00035">
    <property type="entry name" value="HTHGNTR"/>
</dbReference>
<dbReference type="InterPro" id="IPR000524">
    <property type="entry name" value="Tscrpt_reg_HTH_GntR"/>
</dbReference>
<dbReference type="CDD" id="cd07377">
    <property type="entry name" value="WHTH_GntR"/>
    <property type="match status" value="1"/>
</dbReference>
<dbReference type="SUPFAM" id="SSF46785">
    <property type="entry name" value="Winged helix' DNA-binding domain"/>
    <property type="match status" value="1"/>
</dbReference>
<dbReference type="Pfam" id="PF00392">
    <property type="entry name" value="GntR"/>
    <property type="match status" value="1"/>
</dbReference>
<dbReference type="InterPro" id="IPR036390">
    <property type="entry name" value="WH_DNA-bd_sf"/>
</dbReference>
<evidence type="ECO:0000256" key="2">
    <source>
        <dbReference type="ARBA" id="ARBA00023125"/>
    </source>
</evidence>
<feature type="domain" description="HTH gntR-type" evidence="4">
    <location>
        <begin position="20"/>
        <end position="90"/>
    </location>
</feature>
<dbReference type="SMART" id="SM00895">
    <property type="entry name" value="FCD"/>
    <property type="match status" value="1"/>
</dbReference>
<name>A0ABU2BIV9_9MICC</name>
<keyword evidence="6" id="KW-1185">Reference proteome</keyword>
<keyword evidence="1" id="KW-0805">Transcription regulation</keyword>
<dbReference type="PANTHER" id="PTHR43537">
    <property type="entry name" value="TRANSCRIPTIONAL REGULATOR, GNTR FAMILY"/>
    <property type="match status" value="1"/>
</dbReference>
<comment type="caution">
    <text evidence="5">The sequence shown here is derived from an EMBL/GenBank/DDBJ whole genome shotgun (WGS) entry which is preliminary data.</text>
</comment>
<dbReference type="RefSeq" id="WP_310289536.1">
    <property type="nucleotide sequence ID" value="NZ_BAAAWO010000001.1"/>
</dbReference>
<gene>
    <name evidence="5" type="ORF">J2S64_001590</name>
</gene>
<dbReference type="Pfam" id="PF07729">
    <property type="entry name" value="FCD"/>
    <property type="match status" value="1"/>
</dbReference>
<keyword evidence="3" id="KW-0804">Transcription</keyword>
<dbReference type="GO" id="GO:0003677">
    <property type="term" value="F:DNA binding"/>
    <property type="evidence" value="ECO:0007669"/>
    <property type="project" value="UniProtKB-KW"/>
</dbReference>
<protein>
    <submittedName>
        <fullName evidence="5">DNA-binding FadR family transcriptional regulator</fullName>
    </submittedName>
</protein>
<dbReference type="PROSITE" id="PS50949">
    <property type="entry name" value="HTH_GNTR"/>
    <property type="match status" value="1"/>
</dbReference>
<dbReference type="SMART" id="SM00345">
    <property type="entry name" value="HTH_GNTR"/>
    <property type="match status" value="1"/>
</dbReference>
<dbReference type="InterPro" id="IPR036388">
    <property type="entry name" value="WH-like_DNA-bd_sf"/>
</dbReference>